<feature type="compositionally biased region" description="Polar residues" evidence="1">
    <location>
        <begin position="187"/>
        <end position="199"/>
    </location>
</feature>
<feature type="compositionally biased region" description="Low complexity" evidence="1">
    <location>
        <begin position="306"/>
        <end position="316"/>
    </location>
</feature>
<protein>
    <submittedName>
        <fullName evidence="3">Uncharacterized protein</fullName>
    </submittedName>
</protein>
<keyword evidence="2" id="KW-0812">Transmembrane</keyword>
<reference evidence="3" key="2">
    <citation type="submission" date="2023-04" db="EMBL/GenBank/DDBJ databases">
        <authorList>
            <person name="Bu L."/>
            <person name="Lu L."/>
            <person name="Laidemitt M.R."/>
            <person name="Zhang S.M."/>
            <person name="Mutuku M."/>
            <person name="Mkoji G."/>
            <person name="Steinauer M."/>
            <person name="Loker E.S."/>
        </authorList>
    </citation>
    <scope>NUCLEOTIDE SEQUENCE</scope>
    <source>
        <strain evidence="3">KasaAsao</strain>
        <tissue evidence="3">Whole Snail</tissue>
    </source>
</reference>
<keyword evidence="4" id="KW-1185">Reference proteome</keyword>
<dbReference type="EMBL" id="JASAOG010000012">
    <property type="protein sequence ID" value="KAK0065910.1"/>
    <property type="molecule type" value="Genomic_DNA"/>
</dbReference>
<evidence type="ECO:0000256" key="1">
    <source>
        <dbReference type="SAM" id="MobiDB-lite"/>
    </source>
</evidence>
<accession>A0AAD8C5P2</accession>
<feature type="region of interest" description="Disordered" evidence="1">
    <location>
        <begin position="81"/>
        <end position="326"/>
    </location>
</feature>
<evidence type="ECO:0000256" key="2">
    <source>
        <dbReference type="SAM" id="Phobius"/>
    </source>
</evidence>
<keyword evidence="2" id="KW-0472">Membrane</keyword>
<evidence type="ECO:0000313" key="4">
    <source>
        <dbReference type="Proteomes" id="UP001233172"/>
    </source>
</evidence>
<dbReference type="AlphaFoldDB" id="A0AAD8C5P2"/>
<comment type="caution">
    <text evidence="3">The sequence shown here is derived from an EMBL/GenBank/DDBJ whole genome shotgun (WGS) entry which is preliminary data.</text>
</comment>
<reference evidence="3" key="1">
    <citation type="journal article" date="2023" name="PLoS Negl. Trop. Dis.">
        <title>A genome sequence for Biomphalaria pfeifferi, the major vector snail for the human-infecting parasite Schistosoma mansoni.</title>
        <authorList>
            <person name="Bu L."/>
            <person name="Lu L."/>
            <person name="Laidemitt M.R."/>
            <person name="Zhang S.M."/>
            <person name="Mutuku M."/>
            <person name="Mkoji G."/>
            <person name="Steinauer M."/>
            <person name="Loker E.S."/>
        </authorList>
    </citation>
    <scope>NUCLEOTIDE SEQUENCE</scope>
    <source>
        <strain evidence="3">KasaAsao</strain>
    </source>
</reference>
<feature type="compositionally biased region" description="Low complexity" evidence="1">
    <location>
        <begin position="120"/>
        <end position="134"/>
    </location>
</feature>
<name>A0AAD8C5P2_BIOPF</name>
<sequence>MSPFPASSPSLLPTIEQIDPGQATNRSSPEQSKNNIDTNIVDSQQPSVVGPSKTGNLFLDFTTPPTNCRIPKLKSAAERAALASGAGDLSCHSAPSSPMVGRRHSLPKRASTPSNQLLQSPFVPATVPSTPTTPRLTRKVLNSCDSDDATKRNVAFSLPDHAFVLPDQDDQEVFDSDELDDPPGTLVQPNGNSRGSTPRLQRKPGDGKAELNSPASPKKGRSLSFGSSAGRPTLSSSSKMSQRRPITPEPTSSSASSKKLNGPTTPTAQKNFTPPGMTQPKKIVSGSSTLPRRTSKAAPCPPTPTTPTVTRKTFGPAATKNNKLNKEEDVKSKTLPLPGTLQHLVLACLTIGMIYFVLTNLRKTPRMLE</sequence>
<feature type="compositionally biased region" description="Low complexity" evidence="1">
    <location>
        <begin position="1"/>
        <end position="13"/>
    </location>
</feature>
<organism evidence="3 4">
    <name type="scientific">Biomphalaria pfeifferi</name>
    <name type="common">Bloodfluke planorb</name>
    <name type="synonym">Freshwater snail</name>
    <dbReference type="NCBI Taxonomy" id="112525"/>
    <lineage>
        <taxon>Eukaryota</taxon>
        <taxon>Metazoa</taxon>
        <taxon>Spiralia</taxon>
        <taxon>Lophotrochozoa</taxon>
        <taxon>Mollusca</taxon>
        <taxon>Gastropoda</taxon>
        <taxon>Heterobranchia</taxon>
        <taxon>Euthyneura</taxon>
        <taxon>Panpulmonata</taxon>
        <taxon>Hygrophila</taxon>
        <taxon>Lymnaeoidea</taxon>
        <taxon>Planorbidae</taxon>
        <taxon>Biomphalaria</taxon>
    </lineage>
</organism>
<keyword evidence="2" id="KW-1133">Transmembrane helix</keyword>
<feature type="compositionally biased region" description="Polar residues" evidence="1">
    <location>
        <begin position="249"/>
        <end position="272"/>
    </location>
</feature>
<feature type="region of interest" description="Disordered" evidence="1">
    <location>
        <begin position="1"/>
        <end position="64"/>
    </location>
</feature>
<proteinExistence type="predicted"/>
<feature type="transmembrane region" description="Helical" evidence="2">
    <location>
        <begin position="341"/>
        <end position="358"/>
    </location>
</feature>
<feature type="compositionally biased region" description="Polar residues" evidence="1">
    <location>
        <begin position="22"/>
        <end position="47"/>
    </location>
</feature>
<gene>
    <name evidence="3" type="ORF">Bpfe_004707</name>
</gene>
<feature type="compositionally biased region" description="Acidic residues" evidence="1">
    <location>
        <begin position="167"/>
        <end position="181"/>
    </location>
</feature>
<evidence type="ECO:0000313" key="3">
    <source>
        <dbReference type="EMBL" id="KAK0065910.1"/>
    </source>
</evidence>
<dbReference type="Proteomes" id="UP001233172">
    <property type="component" value="Unassembled WGS sequence"/>
</dbReference>